<feature type="region of interest" description="Disordered" evidence="1">
    <location>
        <begin position="1"/>
        <end position="24"/>
    </location>
</feature>
<keyword evidence="2" id="KW-1133">Transmembrane helix</keyword>
<gene>
    <name evidence="3" type="ORF">PINE0816_LOCUS3940</name>
</gene>
<organism evidence="3">
    <name type="scientific">Proboscia inermis</name>
    <dbReference type="NCBI Taxonomy" id="420281"/>
    <lineage>
        <taxon>Eukaryota</taxon>
        <taxon>Sar</taxon>
        <taxon>Stramenopiles</taxon>
        <taxon>Ochrophyta</taxon>
        <taxon>Bacillariophyta</taxon>
        <taxon>Coscinodiscophyceae</taxon>
        <taxon>Rhizosoleniophycidae</taxon>
        <taxon>Rhizosoleniales</taxon>
        <taxon>Rhizosoleniaceae</taxon>
        <taxon>Proboscia</taxon>
    </lineage>
</organism>
<dbReference type="AlphaFoldDB" id="A0A7S0BZM8"/>
<protein>
    <submittedName>
        <fullName evidence="3">Uncharacterized protein</fullName>
    </submittedName>
</protein>
<proteinExistence type="predicted"/>
<sequence>MAEAREAEGIHSTSSLNTSDSIVNDDTRREAGHKKMLCGCATFMGLFIVFHLLIFSVIKPQNEENLTLSDSNNDVRPYVVSNSTSFCEIGEFQIRLEIYTDRYASETSWKVEPLNDPSKILFQSESGGLKNQNLHIWEFCLPAPSEEEDDNGGYILSITDFEGDGICCMKGMGWYRIAFEGTDIAHGGDFGSQDVIALFGGSGNNII</sequence>
<reference evidence="3" key="1">
    <citation type="submission" date="2021-01" db="EMBL/GenBank/DDBJ databases">
        <authorList>
            <person name="Corre E."/>
            <person name="Pelletier E."/>
            <person name="Niang G."/>
            <person name="Scheremetjew M."/>
            <person name="Finn R."/>
            <person name="Kale V."/>
            <person name="Holt S."/>
            <person name="Cochrane G."/>
            <person name="Meng A."/>
            <person name="Brown T."/>
            <person name="Cohen L."/>
        </authorList>
    </citation>
    <scope>NUCLEOTIDE SEQUENCE</scope>
    <source>
        <strain evidence="3">CCAP1064/1</strain>
    </source>
</reference>
<dbReference type="EMBL" id="HBEL01008264">
    <property type="protein sequence ID" value="CAD8407820.1"/>
    <property type="molecule type" value="Transcribed_RNA"/>
</dbReference>
<feature type="transmembrane region" description="Helical" evidence="2">
    <location>
        <begin position="36"/>
        <end position="58"/>
    </location>
</feature>
<keyword evidence="2" id="KW-0472">Membrane</keyword>
<name>A0A7S0BZM8_9STRA</name>
<evidence type="ECO:0000313" key="3">
    <source>
        <dbReference type="EMBL" id="CAD8407820.1"/>
    </source>
</evidence>
<evidence type="ECO:0000256" key="2">
    <source>
        <dbReference type="SAM" id="Phobius"/>
    </source>
</evidence>
<accession>A0A7S0BZM8</accession>
<keyword evidence="2" id="KW-0812">Transmembrane</keyword>
<evidence type="ECO:0000256" key="1">
    <source>
        <dbReference type="SAM" id="MobiDB-lite"/>
    </source>
</evidence>
<feature type="compositionally biased region" description="Polar residues" evidence="1">
    <location>
        <begin position="11"/>
        <end position="24"/>
    </location>
</feature>